<evidence type="ECO:0000313" key="3">
    <source>
        <dbReference type="RefSeq" id="XP_030643620.1"/>
    </source>
</evidence>
<dbReference type="PANTHER" id="PTHR31594">
    <property type="entry name" value="AIG1-TYPE G DOMAIN-CONTAINING PROTEIN"/>
    <property type="match status" value="1"/>
</dbReference>
<protein>
    <submittedName>
        <fullName evidence="3">Neoverrucotoxin subunit alpha-like</fullName>
    </submittedName>
</protein>
<dbReference type="InParanoid" id="A0A6J2WDS2"/>
<organism evidence="2 3">
    <name type="scientific">Chanos chanos</name>
    <name type="common">Milkfish</name>
    <name type="synonym">Mugil chanos</name>
    <dbReference type="NCBI Taxonomy" id="29144"/>
    <lineage>
        <taxon>Eukaryota</taxon>
        <taxon>Metazoa</taxon>
        <taxon>Chordata</taxon>
        <taxon>Craniata</taxon>
        <taxon>Vertebrata</taxon>
        <taxon>Euteleostomi</taxon>
        <taxon>Actinopterygii</taxon>
        <taxon>Neopterygii</taxon>
        <taxon>Teleostei</taxon>
        <taxon>Ostariophysi</taxon>
        <taxon>Gonorynchiformes</taxon>
        <taxon>Chanidae</taxon>
        <taxon>Chanos</taxon>
    </lineage>
</organism>
<reference evidence="2" key="1">
    <citation type="submission" date="2024-06" db="UniProtKB">
        <authorList>
            <consortium name="RefSeq"/>
        </authorList>
    </citation>
    <scope>NUCLEOTIDE SEQUENCE [LARGE SCALE GENOMIC DNA]</scope>
</reference>
<dbReference type="SUPFAM" id="SSF49265">
    <property type="entry name" value="Fibronectin type III"/>
    <property type="match status" value="1"/>
</dbReference>
<feature type="domain" description="Fibronectin type-III" evidence="1">
    <location>
        <begin position="646"/>
        <end position="741"/>
    </location>
</feature>
<dbReference type="CDD" id="cd00063">
    <property type="entry name" value="FN3"/>
    <property type="match status" value="2"/>
</dbReference>
<dbReference type="SMART" id="SM00060">
    <property type="entry name" value="FN3"/>
    <property type="match status" value="2"/>
</dbReference>
<dbReference type="OrthoDB" id="6105938at2759"/>
<gene>
    <name evidence="3" type="primary">LOC115823732</name>
</gene>
<evidence type="ECO:0000259" key="1">
    <source>
        <dbReference type="PROSITE" id="PS50853"/>
    </source>
</evidence>
<dbReference type="InterPro" id="IPR052090">
    <property type="entry name" value="Cytolytic_pore-forming_toxin"/>
</dbReference>
<dbReference type="PROSITE" id="PS50853">
    <property type="entry name" value="FN3"/>
    <property type="match status" value="2"/>
</dbReference>
<dbReference type="InterPro" id="IPR048997">
    <property type="entry name" value="Stonustoxin-like_helical"/>
</dbReference>
<dbReference type="InterPro" id="IPR003961">
    <property type="entry name" value="FN3_dom"/>
</dbReference>
<dbReference type="RefSeq" id="XP_030643620.1">
    <property type="nucleotide sequence ID" value="XM_030787760.1"/>
</dbReference>
<dbReference type="Proteomes" id="UP000504632">
    <property type="component" value="Chromosome 11"/>
</dbReference>
<accession>A0A6J2WDS2</accession>
<proteinExistence type="predicted"/>
<keyword evidence="2" id="KW-1185">Reference proteome</keyword>
<reference evidence="3" key="2">
    <citation type="submission" date="2025-08" db="UniProtKB">
        <authorList>
            <consortium name="RefSeq"/>
        </authorList>
    </citation>
    <scope>IDENTIFICATION</scope>
</reference>
<dbReference type="InterPro" id="IPR040581">
    <property type="entry name" value="Thioredoxin_11"/>
</dbReference>
<dbReference type="AlphaFoldDB" id="A0A6J2WDS2"/>
<dbReference type="Pfam" id="PF21109">
    <property type="entry name" value="Stonustoxin_helical"/>
    <property type="match status" value="1"/>
</dbReference>
<dbReference type="InterPro" id="IPR036116">
    <property type="entry name" value="FN3_sf"/>
</dbReference>
<feature type="domain" description="Fibronectin type-III" evidence="1">
    <location>
        <begin position="546"/>
        <end position="644"/>
    </location>
</feature>
<dbReference type="GeneID" id="115823732"/>
<sequence>MDLQEEISELKETLRKAVDELSYQAKRFCRRPEEAVPTDWTSDCTEVAALSRPLNLGMLYDCCSDSFFSDQFLWDEGVISSLRLSLPWPHTDVRVLVGDSLQERFRALDVSLPLRATVLSGLIEVGGAAGYLNHTPRSLQQDHVTLHYRATSRLEMLSQSLIQGQAPLRLTNQNKATHVVMAVLYGAQAFFVFKKDSDSSDENGGLENVIKKMTSSFSAVKEEVLFGSCLTESERLNTLLYDCVLYSDVGDFKSPMNFETAVKVYKSFPKLLGSQGDIAVPLKVWLCPLKNIDPTFVRVVREIRDDLLHRAVNVVEQLRNGIRMSKYLMDESSSLSVMAWFPILQKKLTQFYELLKQYQSEFQGALATSIQTIREGGKEGEENLRDMLERNDRSPFSPQNVQQWIHNKQTEIKALNDCRDANITIIKSHKQLNQIIRDPQTNRVLCFALTSLERKDPFLKVLTQYIHLVNRFSMDRFYTTHPFKLPDWSQKILSDLQLFKTSKDNNEDSETTKYIATSTANDVFLGSSILLYQAGSVVSQCINLGVKPDPAVTIQTKQTSVTVRLQKTQNLITERYRIEYRAVSSGAAAPRTKAWDSVYVSSPEGTYTLFGLKAGSKYELRYSVIHDGRMSDCSRIITFQAQPRLRPGQPKARRLNKSTISLDWQRPESEEGSPVLYYMVWCKEAGLDRWSSKQTEGPQCECTVTFPHSACYRVRVSAVYGEGDTSEPSEETDIPVDVWYIDLTERKASLFLEVLKLQKEKKPMQLRDKTMGDDGLYVTLPCNSSRSVYPDNEISQHIPYYQNQAGGLLPGYARTLPTGAYDKNPFAFKHYDLEFLAAYVDGQQFRAKPLQPEYRE</sequence>
<dbReference type="InterPro" id="IPR013783">
    <property type="entry name" value="Ig-like_fold"/>
</dbReference>
<name>A0A6J2WDS2_CHACN</name>
<dbReference type="Gene3D" id="1.20.58.1200">
    <property type="entry name" value="RNA silencing suppressor P21, N-terminal domain"/>
    <property type="match status" value="1"/>
</dbReference>
<dbReference type="Pfam" id="PF18078">
    <property type="entry name" value="Thioredoxin_11"/>
    <property type="match status" value="1"/>
</dbReference>
<evidence type="ECO:0000313" key="2">
    <source>
        <dbReference type="Proteomes" id="UP000504632"/>
    </source>
</evidence>
<dbReference type="Gene3D" id="2.60.40.10">
    <property type="entry name" value="Immunoglobulins"/>
    <property type="match status" value="2"/>
</dbReference>
<dbReference type="PANTHER" id="PTHR31594:SF16">
    <property type="entry name" value="SI:CH211-281L24.3"/>
    <property type="match status" value="1"/>
</dbReference>